<name>A0A7L8AKR0_9FLAO</name>
<feature type="compositionally biased region" description="Basic and acidic residues" evidence="1">
    <location>
        <begin position="68"/>
        <end position="90"/>
    </location>
</feature>
<evidence type="ECO:0000256" key="1">
    <source>
        <dbReference type="SAM" id="MobiDB-lite"/>
    </source>
</evidence>
<dbReference type="EMBL" id="CP061813">
    <property type="protein sequence ID" value="QOD62379.1"/>
    <property type="molecule type" value="Genomic_DNA"/>
</dbReference>
<proteinExistence type="predicted"/>
<evidence type="ECO:0000256" key="2">
    <source>
        <dbReference type="SAM" id="SignalP"/>
    </source>
</evidence>
<feature type="signal peptide" evidence="2">
    <location>
        <begin position="1"/>
        <end position="20"/>
    </location>
</feature>
<organism evidence="3 4">
    <name type="scientific">Polaribacter haliotis</name>
    <dbReference type="NCBI Taxonomy" id="1888915"/>
    <lineage>
        <taxon>Bacteria</taxon>
        <taxon>Pseudomonadati</taxon>
        <taxon>Bacteroidota</taxon>
        <taxon>Flavobacteriia</taxon>
        <taxon>Flavobacteriales</taxon>
        <taxon>Flavobacteriaceae</taxon>
    </lineage>
</organism>
<feature type="region of interest" description="Disordered" evidence="1">
    <location>
        <begin position="68"/>
        <end position="107"/>
    </location>
</feature>
<dbReference type="GO" id="GO:0042597">
    <property type="term" value="C:periplasmic space"/>
    <property type="evidence" value="ECO:0007669"/>
    <property type="project" value="InterPro"/>
</dbReference>
<accession>A0A7L8AKR0</accession>
<protein>
    <submittedName>
        <fullName evidence="3">Spy/CpxP family protein refolding chaperone</fullName>
    </submittedName>
</protein>
<feature type="chain" id="PRO_5032481312" evidence="2">
    <location>
        <begin position="21"/>
        <end position="134"/>
    </location>
</feature>
<evidence type="ECO:0000313" key="3">
    <source>
        <dbReference type="EMBL" id="QOD62379.1"/>
    </source>
</evidence>
<dbReference type="RefSeq" id="WP_088355349.1">
    <property type="nucleotide sequence ID" value="NZ_CP061813.1"/>
</dbReference>
<dbReference type="Pfam" id="PF07813">
    <property type="entry name" value="LTXXQ"/>
    <property type="match status" value="1"/>
</dbReference>
<dbReference type="KEGG" id="phal:H9I45_08040"/>
<keyword evidence="2" id="KW-0732">Signal</keyword>
<feature type="compositionally biased region" description="Basic and acidic residues" evidence="1">
    <location>
        <begin position="97"/>
        <end position="106"/>
    </location>
</feature>
<dbReference type="Proteomes" id="UP000516764">
    <property type="component" value="Chromosome"/>
</dbReference>
<evidence type="ECO:0000313" key="4">
    <source>
        <dbReference type="Proteomes" id="UP000516764"/>
    </source>
</evidence>
<dbReference type="AlphaFoldDB" id="A0A7L8AKR0"/>
<gene>
    <name evidence="3" type="ORF">H9I45_08040</name>
</gene>
<keyword evidence="4" id="KW-1185">Reference proteome</keyword>
<dbReference type="InterPro" id="IPR012899">
    <property type="entry name" value="LTXXQ"/>
</dbReference>
<dbReference type="OrthoDB" id="1202676at2"/>
<reference evidence="3 4" key="1">
    <citation type="journal article" date="2016" name="Int. J. Syst. Evol. Microbiol.">
        <title>Polaribacter haliotis sp. nov., isolated from the gut of abalone Haliotis discus hannai.</title>
        <authorList>
            <person name="Kim Y.O."/>
            <person name="Park I.S."/>
            <person name="Park S."/>
            <person name="Nam B.H."/>
            <person name="Park J.M."/>
            <person name="Kim D.G."/>
            <person name="Yoon J.H."/>
        </authorList>
    </citation>
    <scope>NUCLEOTIDE SEQUENCE [LARGE SCALE GENOMIC DNA]</scope>
    <source>
        <strain evidence="3 4">KCTC 52418</strain>
    </source>
</reference>
<sequence>MKKIVSILVLVLAVTFSAQAQKKGKKGSAEKQVEKTLKKMTADLDLTTAQQNEIKPLLIAQIADRKEMMKSRKAMRDSGEKPSKEAMKEMRKARKSKEKEMNEKMKAILSESQFSTFEKMQKKGKEKIKKGISN</sequence>
<dbReference type="Gene3D" id="1.20.120.1490">
    <property type="match status" value="1"/>
</dbReference>